<evidence type="ECO:0000313" key="4">
    <source>
        <dbReference type="Proteomes" id="UP000008022"/>
    </source>
</evidence>
<name>A0A0E0P9J5_ORYRU</name>
<dbReference type="InterPro" id="IPR032675">
    <property type="entry name" value="LRR_dom_sf"/>
</dbReference>
<dbReference type="SUPFAM" id="SSF81383">
    <property type="entry name" value="F-box domain"/>
    <property type="match status" value="3"/>
</dbReference>
<evidence type="ECO:0000313" key="3">
    <source>
        <dbReference type="EnsemblPlants" id="ORUFI04G14800.1"/>
    </source>
</evidence>
<dbReference type="SMART" id="SM00256">
    <property type="entry name" value="FBOX"/>
    <property type="match status" value="3"/>
</dbReference>
<dbReference type="EnsemblPlants" id="ORUFI04G14800.1">
    <property type="protein sequence ID" value="ORUFI04G14800.1"/>
    <property type="gene ID" value="ORUFI04G14800"/>
</dbReference>
<accession>A0A0E0P9J5</accession>
<evidence type="ECO:0000256" key="1">
    <source>
        <dbReference type="SAM" id="MobiDB-lite"/>
    </source>
</evidence>
<proteinExistence type="predicted"/>
<dbReference type="SUPFAM" id="SSF52047">
    <property type="entry name" value="RNI-like"/>
    <property type="match status" value="3"/>
</dbReference>
<dbReference type="InterPro" id="IPR053197">
    <property type="entry name" value="F-box_SCFL_complex_component"/>
</dbReference>
<reference evidence="4" key="1">
    <citation type="submission" date="2013-06" db="EMBL/GenBank/DDBJ databases">
        <authorList>
            <person name="Zhao Q."/>
        </authorList>
    </citation>
    <scope>NUCLEOTIDE SEQUENCE</scope>
    <source>
        <strain evidence="4">cv. W1943</strain>
    </source>
</reference>
<sequence length="1338" mass="150782">MEPVAKRARTGGGGGSAAVDRLSSLPDALLHAVMSSLPARQMVQTCVLSKRWVHLWRSVPSLNLDSREFLLPIYDRWQKMEDFTTNLLMFHHAPTLDAFSIRADVAVGKHGRHIRCGIKYCPRVLDIAVATVGSRYRLPDLASGSCRLGRLHLSYVALHSGFARQVRDSCPVLRCLELHRCLTKFSHIESSTLNRLVIEDSTGGSDSLAIRAPRLASLRLVAFLFHTYKNGVSLNGANSLVEASVAVKSGRTSPEGEAMLLCGLFSVSNLELKGIQELAILHEKFDKSQSFHNLRTLSLDNCFQAEGDLKDKFRALGKLLEMCPNLEKLTLQHCWFLGGSTQRAKRKTRTSGLCLENFSETLGDADVDAALDSWQPVRPILSLQRLEDKVTFVQEPDELSMFYNLKRACCCSIASSANVVISERLKRGEDGETDLDSVPDPHDFNTSQCPNLKGLRGEVQRQRFVDVAGSPEGKHKRPPFSLSQWHSPTSPRDRKAYHHIEAHQHKICDIKEARLGASIVSGPRGLGLPAGLAYSASMATARKRSCPDTISTGDRLSALPDALLHTILSSLKGRQMVQTSVLSKRWRHLWRSVPCLDIDQREFAAASENWAISRSDLEKFEDFADNVLAYRCGSPAKLDTFRLRICDRYHSLRSSDTDRWIRRGLKCSPREFHLHFDYRYDSYLLEMHKLGSNSGCLTKLHLTNVSLHECFMEHITTVCTLLEVLELNRCSLYLQEITHPKLKNLVLHGPAVMPSLVRASIRFSVVFPCKCNFLNVLFNVTSLELSGFREMVRLEFNQVEFHAFKNLRTLLLDRCRPSYNNELLRHLLQNSPNLEKLTVHCCKFSKGSLEWRKSSQHKNQVNCRKLKSTEIIYKDIDDAQGDQQKPWKEPRSCRLSVGLDSIGLARYLRGSANSGDAAGPCAATAGCSDWNCSESRALQVSMDLDTTRKRPRESGVAVDRLSALPDCLLHVIMSFMKARQVVQTCMLSKRWEHLWRTVPCLDVDHREFQSTGEAAQGDNEVWQNFEDFADNLMLHHQIAHLDTFQLHVNDVYRWGQHASRWIRRSIKYNTKVPGIPRPGLSCSSWSLKRLHLSNICLDDLFAKHISSMCCSLEDLNLKGCRFAFNEITSHSLKSLVIDSCDSKLCPSKLVVTAPAIASLCLIVKLWFFPGGLIVNEMPFLSKASILVSATYDGKNFQHNQSKFLGSLCNVTTLELSGFQTMIIPEEPVELPEFKNLKILSLDKCDLSDNFQLLKHFLQNSPNLEKLTLRLCELPKDSKKRKGKAKAKKTRLVDIRCENLKLTEIIYDADDVLQLVGLLLNDSANLPKNNIKLSKVDRA</sequence>
<evidence type="ECO:0000259" key="2">
    <source>
        <dbReference type="PROSITE" id="PS50181"/>
    </source>
</evidence>
<dbReference type="InterPro" id="IPR036047">
    <property type="entry name" value="F-box-like_dom_sf"/>
</dbReference>
<reference evidence="3" key="2">
    <citation type="submission" date="2015-06" db="UniProtKB">
        <authorList>
            <consortium name="EnsemblPlants"/>
        </authorList>
    </citation>
    <scope>IDENTIFICATION</scope>
</reference>
<dbReference type="Gene3D" id="1.20.1280.50">
    <property type="match status" value="3"/>
</dbReference>
<dbReference type="Pfam" id="PF00646">
    <property type="entry name" value="F-box"/>
    <property type="match status" value="3"/>
</dbReference>
<dbReference type="Gene3D" id="3.80.10.10">
    <property type="entry name" value="Ribonuclease Inhibitor"/>
    <property type="match status" value="3"/>
</dbReference>
<dbReference type="InterPro" id="IPR053781">
    <property type="entry name" value="F-box_AtFBL13-like"/>
</dbReference>
<dbReference type="InterPro" id="IPR055357">
    <property type="entry name" value="LRR_At1g61320_AtMIF1"/>
</dbReference>
<dbReference type="InterPro" id="IPR001810">
    <property type="entry name" value="F-box_dom"/>
</dbReference>
<dbReference type="CDD" id="cd22160">
    <property type="entry name" value="F-box_AtFBL13-like"/>
    <property type="match status" value="3"/>
</dbReference>
<organism evidence="3 4">
    <name type="scientific">Oryza rufipogon</name>
    <name type="common">Brownbeard rice</name>
    <name type="synonym">Asian wild rice</name>
    <dbReference type="NCBI Taxonomy" id="4529"/>
    <lineage>
        <taxon>Eukaryota</taxon>
        <taxon>Viridiplantae</taxon>
        <taxon>Streptophyta</taxon>
        <taxon>Embryophyta</taxon>
        <taxon>Tracheophyta</taxon>
        <taxon>Spermatophyta</taxon>
        <taxon>Magnoliopsida</taxon>
        <taxon>Liliopsida</taxon>
        <taxon>Poales</taxon>
        <taxon>Poaceae</taxon>
        <taxon>BOP clade</taxon>
        <taxon>Oryzoideae</taxon>
        <taxon>Oryzeae</taxon>
        <taxon>Oryzinae</taxon>
        <taxon>Oryza</taxon>
    </lineage>
</organism>
<dbReference type="eggNOG" id="ENOG502SU4B">
    <property type="taxonomic scope" value="Eukaryota"/>
</dbReference>
<keyword evidence="4" id="KW-1185">Reference proteome</keyword>
<dbReference type="Pfam" id="PF23622">
    <property type="entry name" value="LRR_At1g61320_AtMIF1"/>
    <property type="match status" value="1"/>
</dbReference>
<dbReference type="PROSITE" id="PS50181">
    <property type="entry name" value="FBOX"/>
    <property type="match status" value="1"/>
</dbReference>
<dbReference type="STRING" id="4529.A0A0E0P9J5"/>
<dbReference type="Gramene" id="ORUFI04G14800.1">
    <property type="protein sequence ID" value="ORUFI04G14800.1"/>
    <property type="gene ID" value="ORUFI04G14800"/>
</dbReference>
<protein>
    <recommendedName>
        <fullName evidence="2">F-box domain-containing protein</fullName>
    </recommendedName>
</protein>
<feature type="domain" description="F-box" evidence="2">
    <location>
        <begin position="553"/>
        <end position="589"/>
    </location>
</feature>
<dbReference type="PANTHER" id="PTHR34223">
    <property type="entry name" value="OS11G0201299 PROTEIN"/>
    <property type="match status" value="1"/>
</dbReference>
<dbReference type="HOGENOM" id="CLU_280383_0_0_1"/>
<feature type="region of interest" description="Disordered" evidence="1">
    <location>
        <begin position="469"/>
        <end position="492"/>
    </location>
</feature>
<dbReference type="PANTHER" id="PTHR34223:SF65">
    <property type="entry name" value="OS04G0440300 PROTEIN"/>
    <property type="match status" value="1"/>
</dbReference>
<dbReference type="Proteomes" id="UP000008022">
    <property type="component" value="Unassembled WGS sequence"/>
</dbReference>
<feature type="compositionally biased region" description="Polar residues" evidence="1">
    <location>
        <begin position="481"/>
        <end position="490"/>
    </location>
</feature>